<keyword evidence="1" id="KW-0472">Membrane</keyword>
<dbReference type="EMBL" id="CP000249">
    <property type="protein sequence ID" value="ABD12783.1"/>
    <property type="molecule type" value="Genomic_DNA"/>
</dbReference>
<proteinExistence type="predicted"/>
<evidence type="ECO:0000313" key="2">
    <source>
        <dbReference type="EMBL" id="ABD12783.1"/>
    </source>
</evidence>
<organism evidence="2 3">
    <name type="scientific">Frankia casuarinae (strain DSM 45818 / CECT 9043 / HFP020203 / CcI3)</name>
    <dbReference type="NCBI Taxonomy" id="106370"/>
    <lineage>
        <taxon>Bacteria</taxon>
        <taxon>Bacillati</taxon>
        <taxon>Actinomycetota</taxon>
        <taxon>Actinomycetes</taxon>
        <taxon>Frankiales</taxon>
        <taxon>Frankiaceae</taxon>
        <taxon>Frankia</taxon>
    </lineage>
</organism>
<name>Q2J7F9_FRACC</name>
<sequence>MIVAIVLTTVAAAVLLIVVLPGQRDVLDEIVAGSPAVPDRAQDGGAVAMDGGAVAMDGGAVAMDAAAARARTSGLAMAAGVFSLLWVIVTVLMIIRPGSTTSV</sequence>
<dbReference type="HOGENOM" id="CLU_2259664_0_0_11"/>
<dbReference type="KEGG" id="fra:Francci3_3429"/>
<dbReference type="Proteomes" id="UP000001937">
    <property type="component" value="Chromosome"/>
</dbReference>
<keyword evidence="1" id="KW-1133">Transmembrane helix</keyword>
<protein>
    <submittedName>
        <fullName evidence="2">Integral membrane protein</fullName>
    </submittedName>
</protein>
<gene>
    <name evidence="2" type="ordered locus">Francci3_3429</name>
</gene>
<evidence type="ECO:0000256" key="1">
    <source>
        <dbReference type="SAM" id="Phobius"/>
    </source>
</evidence>
<keyword evidence="3" id="KW-1185">Reference proteome</keyword>
<dbReference type="AlphaFoldDB" id="Q2J7F9"/>
<dbReference type="STRING" id="106370.Francci3_3429"/>
<accession>Q2J7F9</accession>
<reference evidence="2 3" key="1">
    <citation type="journal article" date="2007" name="Genome Res.">
        <title>Genome characteristics of facultatively symbiotic Frankia sp. strains reflect host range and host plant biogeography.</title>
        <authorList>
            <person name="Normand P."/>
            <person name="Lapierre P."/>
            <person name="Tisa L.S."/>
            <person name="Gogarten J.P."/>
            <person name="Alloisio N."/>
            <person name="Bagnarol E."/>
            <person name="Bassi C.A."/>
            <person name="Berry A.M."/>
            <person name="Bickhart D.M."/>
            <person name="Choisne N."/>
            <person name="Couloux A."/>
            <person name="Cournoyer B."/>
            <person name="Cruveiller S."/>
            <person name="Daubin V."/>
            <person name="Demange N."/>
            <person name="Francino M.P."/>
            <person name="Goltsman E."/>
            <person name="Huang Y."/>
            <person name="Kopp O.R."/>
            <person name="Labarre L."/>
            <person name="Lapidus A."/>
            <person name="Lavire C."/>
            <person name="Marechal J."/>
            <person name="Martinez M."/>
            <person name="Mastronunzio J.E."/>
            <person name="Mullin B.C."/>
            <person name="Niemann J."/>
            <person name="Pujic P."/>
            <person name="Rawnsley T."/>
            <person name="Rouy Z."/>
            <person name="Schenowitz C."/>
            <person name="Sellstedt A."/>
            <person name="Tavares F."/>
            <person name="Tomkins J.P."/>
            <person name="Vallenet D."/>
            <person name="Valverde C."/>
            <person name="Wall L.G."/>
            <person name="Wang Y."/>
            <person name="Medigue C."/>
            <person name="Benson D.R."/>
        </authorList>
    </citation>
    <scope>NUCLEOTIDE SEQUENCE [LARGE SCALE GENOMIC DNA]</scope>
    <source>
        <strain evidence="3">DSM 45818 / CECT 9043 / CcI3</strain>
    </source>
</reference>
<feature type="transmembrane region" description="Helical" evidence="1">
    <location>
        <begin position="75"/>
        <end position="95"/>
    </location>
</feature>
<keyword evidence="1" id="KW-0812">Transmembrane</keyword>
<evidence type="ECO:0000313" key="3">
    <source>
        <dbReference type="Proteomes" id="UP000001937"/>
    </source>
</evidence>